<reference evidence="7 8" key="1">
    <citation type="submission" date="2020-08" db="EMBL/GenBank/DDBJ databases">
        <title>Genomic Encyclopedia of Type Strains, Phase III (KMG-III): the genomes of soil and plant-associated and newly described type strains.</title>
        <authorList>
            <person name="Whitman W."/>
        </authorList>
    </citation>
    <scope>NUCLEOTIDE SEQUENCE [LARGE SCALE GENOMIC DNA]</scope>
    <source>
        <strain evidence="7 8">CECT 8572</strain>
    </source>
</reference>
<evidence type="ECO:0000256" key="4">
    <source>
        <dbReference type="ARBA" id="ARBA00023136"/>
    </source>
</evidence>
<comment type="subcellular location">
    <subcellularLocation>
        <location evidence="1">Membrane</location>
        <topology evidence="1">Multi-pass membrane protein</topology>
    </subcellularLocation>
</comment>
<feature type="transmembrane region" description="Helical" evidence="5">
    <location>
        <begin position="155"/>
        <end position="175"/>
    </location>
</feature>
<evidence type="ECO:0000259" key="6">
    <source>
        <dbReference type="Pfam" id="PF07298"/>
    </source>
</evidence>
<evidence type="ECO:0000313" key="8">
    <source>
        <dbReference type="Proteomes" id="UP000576152"/>
    </source>
</evidence>
<keyword evidence="4 5" id="KW-0472">Membrane</keyword>
<protein>
    <submittedName>
        <fullName evidence="7">Membrane protein</fullName>
    </submittedName>
</protein>
<keyword evidence="2 5" id="KW-0812">Transmembrane</keyword>
<dbReference type="RefSeq" id="WP_183473533.1">
    <property type="nucleotide sequence ID" value="NZ_JACIBX010000008.1"/>
</dbReference>
<feature type="transmembrane region" description="Helical" evidence="5">
    <location>
        <begin position="72"/>
        <end position="94"/>
    </location>
</feature>
<proteinExistence type="predicted"/>
<organism evidence="7 8">
    <name type="scientific">Limimaricola variabilis</name>
    <dbReference type="NCBI Taxonomy" id="1492771"/>
    <lineage>
        <taxon>Bacteria</taxon>
        <taxon>Pseudomonadati</taxon>
        <taxon>Pseudomonadota</taxon>
        <taxon>Alphaproteobacteria</taxon>
        <taxon>Rhodobacterales</taxon>
        <taxon>Paracoccaceae</taxon>
        <taxon>Limimaricola</taxon>
    </lineage>
</organism>
<evidence type="ECO:0000256" key="2">
    <source>
        <dbReference type="ARBA" id="ARBA00022692"/>
    </source>
</evidence>
<feature type="transmembrane region" description="Helical" evidence="5">
    <location>
        <begin position="32"/>
        <end position="51"/>
    </location>
</feature>
<dbReference type="InterPro" id="IPR009915">
    <property type="entry name" value="NnrU_dom"/>
</dbReference>
<evidence type="ECO:0000256" key="3">
    <source>
        <dbReference type="ARBA" id="ARBA00022989"/>
    </source>
</evidence>
<feature type="transmembrane region" description="Helical" evidence="5">
    <location>
        <begin position="114"/>
        <end position="135"/>
    </location>
</feature>
<dbReference type="Pfam" id="PF07298">
    <property type="entry name" value="NnrU"/>
    <property type="match status" value="1"/>
</dbReference>
<feature type="domain" description="NnrU" evidence="6">
    <location>
        <begin position="4"/>
        <end position="176"/>
    </location>
</feature>
<comment type="caution">
    <text evidence="7">The sequence shown here is derived from an EMBL/GenBank/DDBJ whole genome shotgun (WGS) entry which is preliminary data.</text>
</comment>
<sequence>MIQLLAGLALWSGAHALPRVAPGLHARLGRAARGVVAVTVLLGLWLMIRGYGAQDAAPRFAPAPWAWHLNNLMVLVAVYLFAASGMKTRAAAWLRHPQLLAVALWGGAHLLVNTHWAAGLLFGGLAVWAVAEMALLDARAQIAVAPAPAPVGREVAALLGAVAVFILIALVHGWIGPNPFGAMS</sequence>
<keyword evidence="8" id="KW-1185">Reference proteome</keyword>
<evidence type="ECO:0000256" key="5">
    <source>
        <dbReference type="SAM" id="Phobius"/>
    </source>
</evidence>
<gene>
    <name evidence="7" type="ORF">FHS00_002333</name>
</gene>
<keyword evidence="3 5" id="KW-1133">Transmembrane helix</keyword>
<evidence type="ECO:0000313" key="7">
    <source>
        <dbReference type="EMBL" id="MBB3712738.1"/>
    </source>
</evidence>
<dbReference type="EMBL" id="JACIBX010000008">
    <property type="protein sequence ID" value="MBB3712738.1"/>
    <property type="molecule type" value="Genomic_DNA"/>
</dbReference>
<dbReference type="Proteomes" id="UP000576152">
    <property type="component" value="Unassembled WGS sequence"/>
</dbReference>
<evidence type="ECO:0000256" key="1">
    <source>
        <dbReference type="ARBA" id="ARBA00004141"/>
    </source>
</evidence>
<accession>A0ABR6HQQ2</accession>
<name>A0ABR6HQQ2_9RHOB</name>